<dbReference type="InterPro" id="IPR014600">
    <property type="entry name" value="UCP035905_mem"/>
</dbReference>
<keyword evidence="1" id="KW-0472">Membrane</keyword>
<evidence type="ECO:0000313" key="2">
    <source>
        <dbReference type="EMBL" id="CAA9536691.1"/>
    </source>
</evidence>
<feature type="transmembrane region" description="Helical" evidence="1">
    <location>
        <begin position="782"/>
        <end position="800"/>
    </location>
</feature>
<dbReference type="EMBL" id="CADCVX010000598">
    <property type="protein sequence ID" value="CAA9536691.1"/>
    <property type="molecule type" value="Genomic_DNA"/>
</dbReference>
<name>A0A6J4TZI8_9SPHN</name>
<feature type="transmembrane region" description="Helical" evidence="1">
    <location>
        <begin position="491"/>
        <end position="508"/>
    </location>
</feature>
<feature type="transmembrane region" description="Helical" evidence="1">
    <location>
        <begin position="467"/>
        <end position="485"/>
    </location>
</feature>
<dbReference type="PANTHER" id="PTHR38434">
    <property type="entry name" value="BLL2549 PROTEIN"/>
    <property type="match status" value="1"/>
</dbReference>
<gene>
    <name evidence="2" type="ORF">AVDCRST_MAG91-3443</name>
</gene>
<feature type="transmembrane region" description="Helical" evidence="1">
    <location>
        <begin position="185"/>
        <end position="208"/>
    </location>
</feature>
<feature type="transmembrane region" description="Helical" evidence="1">
    <location>
        <begin position="437"/>
        <end position="455"/>
    </location>
</feature>
<feature type="transmembrane region" description="Helical" evidence="1">
    <location>
        <begin position="287"/>
        <end position="306"/>
    </location>
</feature>
<keyword evidence="1" id="KW-1133">Transmembrane helix</keyword>
<sequence>MLEAILLLGLLALLASHRALTKRVTGLEEQVAALSAENVREFVETPIAVESPASFFAPESVAAPEILTERRAEPLEESHPPAANTVSERESAATLFERLVGGRLLIWTGGVAVALAGLFLVRYSIELGLIGPRARMIAAALFGLALLGGGEWARRRLPGDPRVGQALVGAGVLILYAAAYGSHTLYGLIGLSTAFVLMAAVAAAALALSLRHGTPTAALGLVGGFATPLLLGDANAGAVPLLGYLALLNLAVFAVAARSGRTWLTRAAQAATLLWTGSLLLQSPEIAWLPTGMFLLVYAVAASLAAHDRDEPWPSAAPTVALLQLAWIVAASNHDPRAWAMLLALAAAGFALGLRHRSLDAVADRALLPAMLLLATNDRADAWLWAAAATLLFAGGAWLRLRAENALRHSLLFCAAAAAPALTLLAANPALLPRAGWGLLLAALAAGPCAMAWRLRDLASEDGPWNWALLAPIATAAALLAGAAAELFSPDWLPLAFLLIALLVAGAGDRLRDGGVLRIAIVAGSIGAVTAATRVPELWNVLAASLAGTPALAAGLPSPARGLLLFAAPAALWLAVWRLVPAREEGLARFAFAAAALLTGAAAYLAYKRVFAIDTLADFTARGFAERTLLTQALFLAGWLLISRPHWLTRPAAALTMIAAARFLWFDLLLLNPAWVPQNGGATPLINLIPPAYLGSAFWLHHARRRAGTSPAASAWLALFLLALLAGAGLIVRQLFQGAILTGTAVPRAEFYGYSLAGLLLSVALLLWGWRRGDRPIRVAGLAVLTATIVKVFAVDAAALTGVLRILSFAGLGAALIGMGKLYGTILGRTPKPAG</sequence>
<feature type="transmembrane region" description="Helical" evidence="1">
    <location>
        <begin position="515"/>
        <end position="532"/>
    </location>
</feature>
<feature type="transmembrane region" description="Helical" evidence="1">
    <location>
        <begin position="313"/>
        <end position="332"/>
    </location>
</feature>
<feature type="transmembrane region" description="Helical" evidence="1">
    <location>
        <begin position="712"/>
        <end position="731"/>
    </location>
</feature>
<organism evidence="2">
    <name type="scientific">uncultured Sphingomonadaceae bacterium</name>
    <dbReference type="NCBI Taxonomy" id="169976"/>
    <lineage>
        <taxon>Bacteria</taxon>
        <taxon>Pseudomonadati</taxon>
        <taxon>Pseudomonadota</taxon>
        <taxon>Alphaproteobacteria</taxon>
        <taxon>Sphingomonadales</taxon>
        <taxon>Sphingomonadaceae</taxon>
        <taxon>environmental samples</taxon>
    </lineage>
</organism>
<feature type="transmembrane region" description="Helical" evidence="1">
    <location>
        <begin position="751"/>
        <end position="770"/>
    </location>
</feature>
<evidence type="ECO:0008006" key="3">
    <source>
        <dbReference type="Google" id="ProtNLM"/>
    </source>
</evidence>
<accession>A0A6J4TZI8</accession>
<feature type="transmembrane region" description="Helical" evidence="1">
    <location>
        <begin position="806"/>
        <end position="824"/>
    </location>
</feature>
<feature type="transmembrane region" description="Helical" evidence="1">
    <location>
        <begin position="382"/>
        <end position="399"/>
    </location>
</feature>
<evidence type="ECO:0000256" key="1">
    <source>
        <dbReference type="SAM" id="Phobius"/>
    </source>
</evidence>
<dbReference type="PIRSF" id="PIRSF035905">
    <property type="entry name" value="UCP035905_mp"/>
    <property type="match status" value="1"/>
</dbReference>
<dbReference type="PANTHER" id="PTHR38434:SF1">
    <property type="entry name" value="BLL2549 PROTEIN"/>
    <property type="match status" value="1"/>
</dbReference>
<feature type="transmembrane region" description="Helical" evidence="1">
    <location>
        <begin position="104"/>
        <end position="125"/>
    </location>
</feature>
<reference evidence="2" key="1">
    <citation type="submission" date="2020-02" db="EMBL/GenBank/DDBJ databases">
        <authorList>
            <person name="Meier V. D."/>
        </authorList>
    </citation>
    <scope>NUCLEOTIDE SEQUENCE</scope>
    <source>
        <strain evidence="2">AVDCRST_MAG91</strain>
    </source>
</reference>
<dbReference type="Pfam" id="PF10101">
    <property type="entry name" value="DUF2339"/>
    <property type="match status" value="1"/>
</dbReference>
<feature type="transmembrane region" description="Helical" evidence="1">
    <location>
        <begin position="338"/>
        <end position="354"/>
    </location>
</feature>
<dbReference type="InterPro" id="IPR019286">
    <property type="entry name" value="DUF2339_TM"/>
</dbReference>
<keyword evidence="1" id="KW-0812">Transmembrane</keyword>
<dbReference type="AlphaFoldDB" id="A0A6J4TZI8"/>
<protein>
    <recommendedName>
        <fullName evidence="3">DUF2339 domain-containing protein</fullName>
    </recommendedName>
</protein>
<feature type="transmembrane region" description="Helical" evidence="1">
    <location>
        <begin position="237"/>
        <end position="256"/>
    </location>
</feature>
<feature type="transmembrane region" description="Helical" evidence="1">
    <location>
        <begin position="681"/>
        <end position="700"/>
    </location>
</feature>
<feature type="transmembrane region" description="Helical" evidence="1">
    <location>
        <begin position="411"/>
        <end position="431"/>
    </location>
</feature>
<feature type="transmembrane region" description="Helical" evidence="1">
    <location>
        <begin position="652"/>
        <end position="675"/>
    </location>
</feature>
<feature type="transmembrane region" description="Helical" evidence="1">
    <location>
        <begin position="586"/>
        <end position="607"/>
    </location>
</feature>
<proteinExistence type="predicted"/>
<feature type="transmembrane region" description="Helical" evidence="1">
    <location>
        <begin position="163"/>
        <end position="179"/>
    </location>
</feature>